<keyword evidence="3" id="KW-1185">Reference proteome</keyword>
<feature type="transmembrane region" description="Helical" evidence="1">
    <location>
        <begin position="20"/>
        <end position="37"/>
    </location>
</feature>
<dbReference type="Pfam" id="PF05553">
    <property type="entry name" value="DUF761"/>
    <property type="match status" value="1"/>
</dbReference>
<evidence type="ECO:0000256" key="1">
    <source>
        <dbReference type="SAM" id="Phobius"/>
    </source>
</evidence>
<feature type="transmembrane region" description="Helical" evidence="1">
    <location>
        <begin position="43"/>
        <end position="63"/>
    </location>
</feature>
<comment type="caution">
    <text evidence="2">The sequence shown here is derived from an EMBL/GenBank/DDBJ whole genome shotgun (WGS) entry which is preliminary data.</text>
</comment>
<sequence>MLHYHYALMEKLPKSQVAKGLVFLVLFMFIPFIPSSFRSSYLYLLLNILIVCLGMEAGFLEAISRPHDSMETLNIEEHTPTSELIAKEVIGIPKQTCEEEIMKVAPRPRRLKRCHSKEELSKEELFAKSEAFIGNFYMQLKMQREESMKMVHGLT</sequence>
<evidence type="ECO:0008006" key="4">
    <source>
        <dbReference type="Google" id="ProtNLM"/>
    </source>
</evidence>
<reference evidence="2 3" key="1">
    <citation type="submission" date="2020-08" db="EMBL/GenBank/DDBJ databases">
        <title>Plant Genome Project.</title>
        <authorList>
            <person name="Zhang R.-G."/>
        </authorList>
    </citation>
    <scope>NUCLEOTIDE SEQUENCE [LARGE SCALE GENOMIC DNA]</scope>
    <source>
        <tissue evidence="2">Rhizome</tissue>
    </source>
</reference>
<protein>
    <recommendedName>
        <fullName evidence="4">DUF4408 domain-containing protein</fullName>
    </recommendedName>
</protein>
<gene>
    <name evidence="2" type="ORF">ZIOFF_070722</name>
</gene>
<keyword evidence="1" id="KW-0472">Membrane</keyword>
<name>A0A8J5CU97_ZINOF</name>
<keyword evidence="1" id="KW-1133">Transmembrane helix</keyword>
<dbReference type="InterPro" id="IPR008480">
    <property type="entry name" value="DUF761_pln"/>
</dbReference>
<dbReference type="AlphaFoldDB" id="A0A8J5CU97"/>
<keyword evidence="1" id="KW-0812">Transmembrane</keyword>
<evidence type="ECO:0000313" key="2">
    <source>
        <dbReference type="EMBL" id="KAG6469791.1"/>
    </source>
</evidence>
<evidence type="ECO:0000313" key="3">
    <source>
        <dbReference type="Proteomes" id="UP000734854"/>
    </source>
</evidence>
<dbReference type="Proteomes" id="UP000734854">
    <property type="component" value="Unassembled WGS sequence"/>
</dbReference>
<proteinExistence type="predicted"/>
<dbReference type="PANTHER" id="PTHR36887">
    <property type="entry name" value="OS01G0532300 PROTEIN"/>
    <property type="match status" value="1"/>
</dbReference>
<dbReference type="PANTHER" id="PTHR36887:SF1">
    <property type="entry name" value="OS01G0532300 PROTEIN"/>
    <property type="match status" value="1"/>
</dbReference>
<organism evidence="2 3">
    <name type="scientific">Zingiber officinale</name>
    <name type="common">Ginger</name>
    <name type="synonym">Amomum zingiber</name>
    <dbReference type="NCBI Taxonomy" id="94328"/>
    <lineage>
        <taxon>Eukaryota</taxon>
        <taxon>Viridiplantae</taxon>
        <taxon>Streptophyta</taxon>
        <taxon>Embryophyta</taxon>
        <taxon>Tracheophyta</taxon>
        <taxon>Spermatophyta</taxon>
        <taxon>Magnoliopsida</taxon>
        <taxon>Liliopsida</taxon>
        <taxon>Zingiberales</taxon>
        <taxon>Zingiberaceae</taxon>
        <taxon>Zingiber</taxon>
    </lineage>
</organism>
<accession>A0A8J5CU97</accession>
<dbReference type="EMBL" id="JACMSC010000021">
    <property type="protein sequence ID" value="KAG6469791.1"/>
    <property type="molecule type" value="Genomic_DNA"/>
</dbReference>